<keyword evidence="2" id="KW-1185">Reference proteome</keyword>
<evidence type="ECO:0000313" key="2">
    <source>
        <dbReference type="Proteomes" id="UP000828048"/>
    </source>
</evidence>
<gene>
    <name evidence="1" type="ORF">Vadar_004723</name>
</gene>
<proteinExistence type="predicted"/>
<sequence>MGGDTASSVISSSEEESMLEQEYPELSRGPPTPIGRKEGSSANEENDCNFEGGKGAEFGVYDEVGRRISSNCFDQRRKQSAYRGVLESYDELQRRSENLEAAKSKILSYYPGAWMEATGGMTLSDYDVPKTTTLLVIGPKGSGKSSLVNRISRVFEDDKFAPDRAQVSYNASVADGTYFLQEYMIPRDSTSFCLYDTRSLSDESSMNREMLTHWMTRGVRHGELVIRDSDSSNLKTRLKCKARQSGYGSREIRMVNFVIFVVNGVSILKSMYADDGAEKHYSEMVAATFSCPFLSFKDDKPVIVVTHGDLLSLSDRARVRVHLGELLGISPTKQVFDIPENCDKATELAIVDMLRYSLEHADRNLPGNGWVAEKVFPFWHHFPSVVFRKYLPACLSLLIALSIAIIAAHLHHRVPIHRVRPSPPNIRIDWHSIRHLWLG</sequence>
<organism evidence="1 2">
    <name type="scientific">Vaccinium darrowii</name>
    <dbReference type="NCBI Taxonomy" id="229202"/>
    <lineage>
        <taxon>Eukaryota</taxon>
        <taxon>Viridiplantae</taxon>
        <taxon>Streptophyta</taxon>
        <taxon>Embryophyta</taxon>
        <taxon>Tracheophyta</taxon>
        <taxon>Spermatophyta</taxon>
        <taxon>Magnoliopsida</taxon>
        <taxon>eudicotyledons</taxon>
        <taxon>Gunneridae</taxon>
        <taxon>Pentapetalae</taxon>
        <taxon>asterids</taxon>
        <taxon>Ericales</taxon>
        <taxon>Ericaceae</taxon>
        <taxon>Vaccinioideae</taxon>
        <taxon>Vaccinieae</taxon>
        <taxon>Vaccinium</taxon>
    </lineage>
</organism>
<dbReference type="EMBL" id="CM037162">
    <property type="protein sequence ID" value="KAH7862429.1"/>
    <property type="molecule type" value="Genomic_DNA"/>
</dbReference>
<name>A0ACB7Z9K0_9ERIC</name>
<reference evidence="1 2" key="1">
    <citation type="journal article" date="2021" name="Hortic Res">
        <title>High-quality reference genome and annotation aids understanding of berry development for evergreen blueberry (Vaccinium darrowii).</title>
        <authorList>
            <person name="Yu J."/>
            <person name="Hulse-Kemp A.M."/>
            <person name="Babiker E."/>
            <person name="Staton M."/>
        </authorList>
    </citation>
    <scope>NUCLEOTIDE SEQUENCE [LARGE SCALE GENOMIC DNA]</scope>
    <source>
        <strain evidence="2">cv. NJ 8807/NJ 8810</strain>
        <tissue evidence="1">Young leaf</tissue>
    </source>
</reference>
<accession>A0ACB7Z9K0</accession>
<dbReference type="Proteomes" id="UP000828048">
    <property type="component" value="Chromosome 12"/>
</dbReference>
<comment type="caution">
    <text evidence="1">The sequence shown here is derived from an EMBL/GenBank/DDBJ whole genome shotgun (WGS) entry which is preliminary data.</text>
</comment>
<protein>
    <submittedName>
        <fullName evidence="1">Uncharacterized protein</fullName>
    </submittedName>
</protein>
<evidence type="ECO:0000313" key="1">
    <source>
        <dbReference type="EMBL" id="KAH7862429.1"/>
    </source>
</evidence>